<dbReference type="GO" id="GO:0015910">
    <property type="term" value="P:long-chain fatty acid import into peroxisome"/>
    <property type="evidence" value="ECO:0007669"/>
    <property type="project" value="TreeGrafter"/>
</dbReference>
<evidence type="ECO:0000259" key="7">
    <source>
        <dbReference type="PROSITE" id="PS50893"/>
    </source>
</evidence>
<dbReference type="PROSITE" id="PS50893">
    <property type="entry name" value="ABC_TRANSPORTER_2"/>
    <property type="match status" value="1"/>
</dbReference>
<dbReference type="GO" id="GO:0005324">
    <property type="term" value="F:long-chain fatty acid transmembrane transporter activity"/>
    <property type="evidence" value="ECO:0007669"/>
    <property type="project" value="TreeGrafter"/>
</dbReference>
<dbReference type="GO" id="GO:0007031">
    <property type="term" value="P:peroxisome organization"/>
    <property type="evidence" value="ECO:0007669"/>
    <property type="project" value="TreeGrafter"/>
</dbReference>
<feature type="transmembrane region" description="Helical" evidence="6">
    <location>
        <begin position="85"/>
        <end position="106"/>
    </location>
</feature>
<dbReference type="GO" id="GO:0016887">
    <property type="term" value="F:ATP hydrolysis activity"/>
    <property type="evidence" value="ECO:0007669"/>
    <property type="project" value="InterPro"/>
</dbReference>
<dbReference type="Gene3D" id="3.40.50.300">
    <property type="entry name" value="P-loop containing nucleotide triphosphate hydrolases"/>
    <property type="match status" value="1"/>
</dbReference>
<dbReference type="GO" id="GO:0006635">
    <property type="term" value="P:fatty acid beta-oxidation"/>
    <property type="evidence" value="ECO:0007669"/>
    <property type="project" value="TreeGrafter"/>
</dbReference>
<dbReference type="CDD" id="cd03223">
    <property type="entry name" value="ABCD_peroxisomal_ALDP"/>
    <property type="match status" value="1"/>
</dbReference>
<feature type="transmembrane region" description="Helical" evidence="6">
    <location>
        <begin position="43"/>
        <end position="65"/>
    </location>
</feature>
<dbReference type="SUPFAM" id="SSF90123">
    <property type="entry name" value="ABC transporter transmembrane region"/>
    <property type="match status" value="1"/>
</dbReference>
<keyword evidence="4 6" id="KW-1133">Transmembrane helix</keyword>
<dbReference type="PANTHER" id="PTHR11384:SF59">
    <property type="entry name" value="LYSOSOMAL COBALAMIN TRANSPORTER ABCD4"/>
    <property type="match status" value="1"/>
</dbReference>
<dbReference type="PANTHER" id="PTHR11384">
    <property type="entry name" value="ATP-BINDING CASSETTE, SUB-FAMILY D MEMBER"/>
    <property type="match status" value="1"/>
</dbReference>
<dbReference type="Pfam" id="PF00005">
    <property type="entry name" value="ABC_tran"/>
    <property type="match status" value="1"/>
</dbReference>
<dbReference type="PROSITE" id="PS50929">
    <property type="entry name" value="ABC_TM1F"/>
    <property type="match status" value="1"/>
</dbReference>
<evidence type="ECO:0000256" key="1">
    <source>
        <dbReference type="ARBA" id="ARBA00008575"/>
    </source>
</evidence>
<sequence>MEQVGGFIRVQQPSEEARFDFKFFKRFWRICGILFPSFKSPSVWLTFFLVLICLLEQVVIYYIGLVPGKYSKIFLDKDESKFFNHTLYAVGLILAEAFILSTKTFVGARLYITWRKNLCFVLHDIYFKDILYYQLNVVDKSIDNPDQRMTQDVDRMCNTFSQILVPIAILPFTTGYYIYKCWGVTSYLGPVSNLIFFFIFTVFNKLLMSPVAKAFYMQEKCEGDFRYNHMQIRMNSESAAFYRSGAVEKDKANRKLQKLLLVQGKLINREYALNCCINAADYLGSILSYVAIAVPIFAGRYKDLSSSDLAMLISQNGFYSIYLINCFTKLLDQSIQMTDVIGTAHRIGQLFEVLGRLKDEQSEDYRFLFESDERSRTEPLQPNGKAFAFSVDDVTYGLPKSSKLLCKNLSFQLKSGVSVLVTGDSGCGKTSLLRVLSGLWPHASGNINKNTNLGPSNLLYLPQKPYFTDGTLREQVIYPQQDHEVVPDDEKITHFLQLVGLERLLDRVGGIDAQTDWNWYDEMSPGEMQRLSFVRLFFHQPPFAILDESTSQVSEEMECLLYQTCLELGITVMSVGHRSTVRNYHSMELHLQKTGGWSFSPISSSSSVQ</sequence>
<keyword evidence="3 6" id="KW-0812">Transmembrane</keyword>
<name>A0AAV4DVR0_9GAST</name>
<comment type="caution">
    <text evidence="9">The sequence shown here is derived from an EMBL/GenBank/DDBJ whole genome shotgun (WGS) entry which is preliminary data.</text>
</comment>
<evidence type="ECO:0000313" key="10">
    <source>
        <dbReference type="Proteomes" id="UP000735302"/>
    </source>
</evidence>
<feature type="domain" description="ABC transporter" evidence="7">
    <location>
        <begin position="389"/>
        <end position="609"/>
    </location>
</feature>
<evidence type="ECO:0000256" key="2">
    <source>
        <dbReference type="ARBA" id="ARBA00022448"/>
    </source>
</evidence>
<dbReference type="InterPro" id="IPR027417">
    <property type="entry name" value="P-loop_NTPase"/>
</dbReference>
<protein>
    <submittedName>
        <fullName evidence="9">ATP-binding cassette sub-family d member 4</fullName>
    </submittedName>
</protein>
<evidence type="ECO:0000259" key="8">
    <source>
        <dbReference type="PROSITE" id="PS50929"/>
    </source>
</evidence>
<accession>A0AAV4DVR0</accession>
<gene>
    <name evidence="9" type="ORF">PoB_007479900</name>
</gene>
<keyword evidence="9" id="KW-0547">Nucleotide-binding</keyword>
<dbReference type="GO" id="GO:0140359">
    <property type="term" value="F:ABC-type transporter activity"/>
    <property type="evidence" value="ECO:0007669"/>
    <property type="project" value="InterPro"/>
</dbReference>
<comment type="similarity">
    <text evidence="1">Belongs to the ABC transporter superfamily. ABCD family. Peroxisomal fatty acyl CoA transporter (TC 3.A.1.203) subfamily.</text>
</comment>
<proteinExistence type="inferred from homology"/>
<dbReference type="InterPro" id="IPR036640">
    <property type="entry name" value="ABC1_TM_sf"/>
</dbReference>
<organism evidence="9 10">
    <name type="scientific">Plakobranchus ocellatus</name>
    <dbReference type="NCBI Taxonomy" id="259542"/>
    <lineage>
        <taxon>Eukaryota</taxon>
        <taxon>Metazoa</taxon>
        <taxon>Spiralia</taxon>
        <taxon>Lophotrochozoa</taxon>
        <taxon>Mollusca</taxon>
        <taxon>Gastropoda</taxon>
        <taxon>Heterobranchia</taxon>
        <taxon>Euthyneura</taxon>
        <taxon>Panpulmonata</taxon>
        <taxon>Sacoglossa</taxon>
        <taxon>Placobranchoidea</taxon>
        <taxon>Plakobranchidae</taxon>
        <taxon>Plakobranchus</taxon>
    </lineage>
</organism>
<keyword evidence="10" id="KW-1185">Reference proteome</keyword>
<dbReference type="InterPro" id="IPR003439">
    <property type="entry name" value="ABC_transporter-like_ATP-bd"/>
</dbReference>
<dbReference type="GO" id="GO:0005524">
    <property type="term" value="F:ATP binding"/>
    <property type="evidence" value="ECO:0007669"/>
    <property type="project" value="UniProtKB-KW"/>
</dbReference>
<feature type="domain" description="ABC transmembrane type-1" evidence="8">
    <location>
        <begin position="43"/>
        <end position="314"/>
    </location>
</feature>
<evidence type="ECO:0000313" key="9">
    <source>
        <dbReference type="EMBL" id="GFO48294.1"/>
    </source>
</evidence>
<dbReference type="EMBL" id="BLXT01008384">
    <property type="protein sequence ID" value="GFO48294.1"/>
    <property type="molecule type" value="Genomic_DNA"/>
</dbReference>
<feature type="transmembrane region" description="Helical" evidence="6">
    <location>
        <begin position="157"/>
        <end position="179"/>
    </location>
</feature>
<dbReference type="InterPro" id="IPR011527">
    <property type="entry name" value="ABC1_TM_dom"/>
</dbReference>
<dbReference type="GO" id="GO:0005778">
    <property type="term" value="C:peroxisomal membrane"/>
    <property type="evidence" value="ECO:0007669"/>
    <property type="project" value="TreeGrafter"/>
</dbReference>
<evidence type="ECO:0000256" key="5">
    <source>
        <dbReference type="ARBA" id="ARBA00023136"/>
    </source>
</evidence>
<feature type="transmembrane region" description="Helical" evidence="6">
    <location>
        <begin position="191"/>
        <end position="208"/>
    </location>
</feature>
<dbReference type="GO" id="GO:0042760">
    <property type="term" value="P:very long-chain fatty acid catabolic process"/>
    <property type="evidence" value="ECO:0007669"/>
    <property type="project" value="TreeGrafter"/>
</dbReference>
<reference evidence="9 10" key="1">
    <citation type="journal article" date="2021" name="Elife">
        <title>Chloroplast acquisition without the gene transfer in kleptoplastic sea slugs, Plakobranchus ocellatus.</title>
        <authorList>
            <person name="Maeda T."/>
            <person name="Takahashi S."/>
            <person name="Yoshida T."/>
            <person name="Shimamura S."/>
            <person name="Takaki Y."/>
            <person name="Nagai Y."/>
            <person name="Toyoda A."/>
            <person name="Suzuki Y."/>
            <person name="Arimoto A."/>
            <person name="Ishii H."/>
            <person name="Satoh N."/>
            <person name="Nishiyama T."/>
            <person name="Hasebe M."/>
            <person name="Maruyama T."/>
            <person name="Minagawa J."/>
            <person name="Obokata J."/>
            <person name="Shigenobu S."/>
        </authorList>
    </citation>
    <scope>NUCLEOTIDE SEQUENCE [LARGE SCALE GENOMIC DNA]</scope>
</reference>
<dbReference type="Proteomes" id="UP000735302">
    <property type="component" value="Unassembled WGS sequence"/>
</dbReference>
<dbReference type="InterPro" id="IPR050835">
    <property type="entry name" value="ABC_transporter_sub-D"/>
</dbReference>
<evidence type="ECO:0000256" key="6">
    <source>
        <dbReference type="SAM" id="Phobius"/>
    </source>
</evidence>
<dbReference type="InterPro" id="IPR017871">
    <property type="entry name" value="ABC_transporter-like_CS"/>
</dbReference>
<dbReference type="AlphaFoldDB" id="A0AAV4DVR0"/>
<dbReference type="SUPFAM" id="SSF52540">
    <property type="entry name" value="P-loop containing nucleoside triphosphate hydrolases"/>
    <property type="match status" value="1"/>
</dbReference>
<dbReference type="Gene3D" id="1.20.1560.10">
    <property type="entry name" value="ABC transporter type 1, transmembrane domain"/>
    <property type="match status" value="1"/>
</dbReference>
<keyword evidence="9" id="KW-0067">ATP-binding</keyword>
<evidence type="ECO:0000256" key="4">
    <source>
        <dbReference type="ARBA" id="ARBA00022989"/>
    </source>
</evidence>
<evidence type="ECO:0000256" key="3">
    <source>
        <dbReference type="ARBA" id="ARBA00022692"/>
    </source>
</evidence>
<dbReference type="Pfam" id="PF06472">
    <property type="entry name" value="ABC_membrane_2"/>
    <property type="match status" value="1"/>
</dbReference>
<dbReference type="PROSITE" id="PS00211">
    <property type="entry name" value="ABC_TRANSPORTER_1"/>
    <property type="match status" value="1"/>
</dbReference>
<keyword evidence="2" id="KW-0813">Transport</keyword>
<keyword evidence="5 6" id="KW-0472">Membrane</keyword>